<dbReference type="EMBL" id="LJCR01000563">
    <property type="protein sequence ID" value="KPV52384.1"/>
    <property type="molecule type" value="Genomic_DNA"/>
</dbReference>
<feature type="domain" description="HTH cro/C1-type" evidence="2">
    <location>
        <begin position="153"/>
        <end position="200"/>
    </location>
</feature>
<organism evidence="3 4">
    <name type="scientific">Kouleothrix aurantiaca</name>
    <dbReference type="NCBI Taxonomy" id="186479"/>
    <lineage>
        <taxon>Bacteria</taxon>
        <taxon>Bacillati</taxon>
        <taxon>Chloroflexota</taxon>
        <taxon>Chloroflexia</taxon>
        <taxon>Chloroflexales</taxon>
        <taxon>Roseiflexineae</taxon>
        <taxon>Roseiflexaceae</taxon>
        <taxon>Kouleothrix</taxon>
    </lineage>
</organism>
<dbReference type="PROSITE" id="PS50943">
    <property type="entry name" value="HTH_CROC1"/>
    <property type="match status" value="1"/>
</dbReference>
<dbReference type="InterPro" id="IPR010982">
    <property type="entry name" value="Lambda_DNA-bd_dom_sf"/>
</dbReference>
<keyword evidence="4" id="KW-1185">Reference proteome</keyword>
<evidence type="ECO:0000256" key="1">
    <source>
        <dbReference type="SAM" id="MobiDB-lite"/>
    </source>
</evidence>
<comment type="caution">
    <text evidence="3">The sequence shown here is derived from an EMBL/GenBank/DDBJ whole genome shotgun (WGS) entry which is preliminary data.</text>
</comment>
<dbReference type="InterPro" id="IPR001387">
    <property type="entry name" value="Cro/C1-type_HTH"/>
</dbReference>
<dbReference type="Proteomes" id="UP000050509">
    <property type="component" value="Unassembled WGS sequence"/>
</dbReference>
<gene>
    <name evidence="3" type="ORF">SE17_15825</name>
</gene>
<dbReference type="CDD" id="cd00093">
    <property type="entry name" value="HTH_XRE"/>
    <property type="match status" value="1"/>
</dbReference>
<sequence length="347" mass="37891">MTDDLANQSRRDIARARTEQVYFDIKTLLRAATWLWPGQAITSASVARTVGLRPNTILDMDSNRALHVTFPHFGLVAWYFGAGADLVLRYRPAEDDVAIPELERDLALIDQGLPPADPPSEPPRLRRQQAPAGPPGPGAIVVINRVPLLIGSMTQSELAETTGRSRTNIARYTRAPVSRIARSTIAELLEAFGLNRVSAILDVRLKLDCYSDTGESAPDAVRIETLMPVWNSVDWPQVVQRWRALADVQQKPEPLADMDVAAIRYIYAVVAANQGGRAPRLGGQLSSALGVSRETISNVVSGDFRREITALDLPVSVQQLIHQTLQLPALEPEQDASATEAEGVGSR</sequence>
<protein>
    <recommendedName>
        <fullName evidence="2">HTH cro/C1-type domain-containing protein</fullName>
    </recommendedName>
</protein>
<evidence type="ECO:0000313" key="3">
    <source>
        <dbReference type="EMBL" id="KPV52384.1"/>
    </source>
</evidence>
<name>A0A0P9F777_9CHLR</name>
<dbReference type="AlphaFoldDB" id="A0A0P9F777"/>
<dbReference type="SUPFAM" id="SSF47413">
    <property type="entry name" value="lambda repressor-like DNA-binding domains"/>
    <property type="match status" value="1"/>
</dbReference>
<dbReference type="GO" id="GO:0003677">
    <property type="term" value="F:DNA binding"/>
    <property type="evidence" value="ECO:0007669"/>
    <property type="project" value="InterPro"/>
</dbReference>
<evidence type="ECO:0000313" key="4">
    <source>
        <dbReference type="Proteomes" id="UP000050509"/>
    </source>
</evidence>
<evidence type="ECO:0000259" key="2">
    <source>
        <dbReference type="PROSITE" id="PS50943"/>
    </source>
</evidence>
<proteinExistence type="predicted"/>
<accession>A0A0P9F777</accession>
<reference evidence="3 4" key="1">
    <citation type="submission" date="2015-09" db="EMBL/GenBank/DDBJ databases">
        <title>Draft genome sequence of Kouleothrix aurantiaca JCM 19913.</title>
        <authorList>
            <person name="Hemp J."/>
        </authorList>
    </citation>
    <scope>NUCLEOTIDE SEQUENCE [LARGE SCALE GENOMIC DNA]</scope>
    <source>
        <strain evidence="3 4">COM-B</strain>
    </source>
</reference>
<feature type="region of interest" description="Disordered" evidence="1">
    <location>
        <begin position="110"/>
        <end position="136"/>
    </location>
</feature>